<evidence type="ECO:0000259" key="8">
    <source>
        <dbReference type="PROSITE" id="PS50157"/>
    </source>
</evidence>
<keyword evidence="3" id="KW-0677">Repeat</keyword>
<dbReference type="InterPro" id="IPR036236">
    <property type="entry name" value="Znf_C2H2_sf"/>
</dbReference>
<dbReference type="PANTHER" id="PTHR24394:SF29">
    <property type="entry name" value="MYONEURIN"/>
    <property type="match status" value="1"/>
</dbReference>
<protein>
    <submittedName>
        <fullName evidence="9">ZN345-like protein</fullName>
    </submittedName>
</protein>
<keyword evidence="6" id="KW-0539">Nucleus</keyword>
<evidence type="ECO:0000256" key="4">
    <source>
        <dbReference type="ARBA" id="ARBA00022771"/>
    </source>
</evidence>
<evidence type="ECO:0000256" key="5">
    <source>
        <dbReference type="ARBA" id="ARBA00022833"/>
    </source>
</evidence>
<dbReference type="PROSITE" id="PS50157">
    <property type="entry name" value="ZINC_FINGER_C2H2_2"/>
    <property type="match status" value="6"/>
</dbReference>
<feature type="domain" description="C2H2-type" evidence="8">
    <location>
        <begin position="91"/>
        <end position="118"/>
    </location>
</feature>
<dbReference type="Proteomes" id="UP001164746">
    <property type="component" value="Chromosome 10"/>
</dbReference>
<dbReference type="SMART" id="SM00355">
    <property type="entry name" value="ZnF_C2H2"/>
    <property type="match status" value="6"/>
</dbReference>
<feature type="domain" description="C2H2-type" evidence="8">
    <location>
        <begin position="253"/>
        <end position="280"/>
    </location>
</feature>
<dbReference type="EMBL" id="CP111021">
    <property type="protein sequence ID" value="WAR18122.1"/>
    <property type="molecule type" value="Genomic_DNA"/>
</dbReference>
<evidence type="ECO:0000256" key="3">
    <source>
        <dbReference type="ARBA" id="ARBA00022737"/>
    </source>
</evidence>
<keyword evidence="5" id="KW-0862">Zinc</keyword>
<dbReference type="Pfam" id="PF00096">
    <property type="entry name" value="zf-C2H2"/>
    <property type="match status" value="3"/>
</dbReference>
<comment type="subcellular location">
    <subcellularLocation>
        <location evidence="1">Nucleus</location>
    </subcellularLocation>
</comment>
<gene>
    <name evidence="9" type="ORF">MAR_032716</name>
</gene>
<proteinExistence type="predicted"/>
<feature type="domain" description="C2H2-type" evidence="8">
    <location>
        <begin position="63"/>
        <end position="90"/>
    </location>
</feature>
<feature type="domain" description="C2H2-type" evidence="8">
    <location>
        <begin position="177"/>
        <end position="204"/>
    </location>
</feature>
<dbReference type="Gene3D" id="3.30.160.60">
    <property type="entry name" value="Classic Zinc Finger"/>
    <property type="match status" value="7"/>
</dbReference>
<reference evidence="9" key="1">
    <citation type="submission" date="2022-11" db="EMBL/GenBank/DDBJ databases">
        <title>Centuries of genome instability and evolution in soft-shell clam transmissible cancer (bioRxiv).</title>
        <authorList>
            <person name="Hart S.F.M."/>
            <person name="Yonemitsu M.A."/>
            <person name="Giersch R.M."/>
            <person name="Beal B.F."/>
            <person name="Arriagada G."/>
            <person name="Davis B.W."/>
            <person name="Ostrander E.A."/>
            <person name="Goff S.P."/>
            <person name="Metzger M.J."/>
        </authorList>
    </citation>
    <scope>NUCLEOTIDE SEQUENCE</scope>
    <source>
        <strain evidence="9">MELC-2E11</strain>
        <tissue evidence="9">Siphon/mantle</tissue>
    </source>
</reference>
<organism evidence="9 10">
    <name type="scientific">Mya arenaria</name>
    <name type="common">Soft-shell clam</name>
    <dbReference type="NCBI Taxonomy" id="6604"/>
    <lineage>
        <taxon>Eukaryota</taxon>
        <taxon>Metazoa</taxon>
        <taxon>Spiralia</taxon>
        <taxon>Lophotrochozoa</taxon>
        <taxon>Mollusca</taxon>
        <taxon>Bivalvia</taxon>
        <taxon>Autobranchia</taxon>
        <taxon>Heteroconchia</taxon>
        <taxon>Euheterodonta</taxon>
        <taxon>Imparidentia</taxon>
        <taxon>Neoheterodontei</taxon>
        <taxon>Myida</taxon>
        <taxon>Myoidea</taxon>
        <taxon>Myidae</taxon>
        <taxon>Mya</taxon>
    </lineage>
</organism>
<keyword evidence="4 7" id="KW-0863">Zinc-finger</keyword>
<evidence type="ECO:0000256" key="1">
    <source>
        <dbReference type="ARBA" id="ARBA00004123"/>
    </source>
</evidence>
<evidence type="ECO:0000256" key="6">
    <source>
        <dbReference type="ARBA" id="ARBA00023242"/>
    </source>
</evidence>
<accession>A0ABY7F946</accession>
<keyword evidence="2" id="KW-0479">Metal-binding</keyword>
<keyword evidence="10" id="KW-1185">Reference proteome</keyword>
<feature type="domain" description="C2H2-type" evidence="8">
    <location>
        <begin position="224"/>
        <end position="252"/>
    </location>
</feature>
<dbReference type="PROSITE" id="PS00028">
    <property type="entry name" value="ZINC_FINGER_C2H2_1"/>
    <property type="match status" value="4"/>
</dbReference>
<sequence>MTFNRSDSLRVHKFNKHETKPVYKVIKLKLIRLNKVFQLFFPDLELDPEFDEKSAEEFNTEIATCQLCSKFFHTGERLARHMRLHTGEKPYKCLFCPKTFADRYNMTKHVRTHTGEKPFECHVCKQRFSCASEGSQSPRGWPDYSLYFCPFCNRNFLTEEKFNAHVNTHTSIVTKPFKCELCVKSFSDKPNLRKHMRIHTGEMPYECSVCLRRFRSSIKTSDGFQCILCGKSSFRSRVDITRHLRVHTGEKPFKCNVCGRGFTQKAHMRSHMLVHMNIDTLTQQRAFNASCAGSYIDGGRT</sequence>
<name>A0ABY7F946_MYAAR</name>
<feature type="domain" description="C2H2-type" evidence="8">
    <location>
        <begin position="147"/>
        <end position="174"/>
    </location>
</feature>
<dbReference type="SUPFAM" id="SSF57667">
    <property type="entry name" value="beta-beta-alpha zinc fingers"/>
    <property type="match status" value="3"/>
</dbReference>
<dbReference type="InterPro" id="IPR013087">
    <property type="entry name" value="Znf_C2H2_type"/>
</dbReference>
<evidence type="ECO:0000313" key="9">
    <source>
        <dbReference type="EMBL" id="WAR18122.1"/>
    </source>
</evidence>
<evidence type="ECO:0000256" key="7">
    <source>
        <dbReference type="PROSITE-ProRule" id="PRU00042"/>
    </source>
</evidence>
<evidence type="ECO:0000256" key="2">
    <source>
        <dbReference type="ARBA" id="ARBA00022723"/>
    </source>
</evidence>
<dbReference type="PANTHER" id="PTHR24394">
    <property type="entry name" value="ZINC FINGER PROTEIN"/>
    <property type="match status" value="1"/>
</dbReference>
<evidence type="ECO:0000313" key="10">
    <source>
        <dbReference type="Proteomes" id="UP001164746"/>
    </source>
</evidence>